<comment type="cofactor">
    <cofactor evidence="1">
        <name>Co(2+)</name>
        <dbReference type="ChEBI" id="CHEBI:48828"/>
    </cofactor>
</comment>
<protein>
    <submittedName>
        <fullName evidence="9">Chitin deacetylase</fullName>
    </submittedName>
</protein>
<keyword evidence="2" id="KW-0479">Metal-binding</keyword>
<accession>A0A8K0WZ65</accession>
<sequence length="253" mass="27349">MLLNAAASLLLAATAAGLPVDSPIDLFKRDPGAGIIISQCSRPGVLALAYDDGPYQYTSELVDILDEAGAKATFFWTGTLYGCIYGQTEAVQKAYASGHQVASHTWTHPNTFGQMSEAQLLGEMDRLDQALVNLIGQKPLYMRPPYLQTGGNVLPTMKELGFKVITTDVDSGDWDSKTPEESLERFNKAGSCGNGHISLMHETYASTVRTLTPYLINWAKQRNLKLVTVADCLGDADGAYRPGNFTSNGETTC</sequence>
<keyword evidence="10" id="KW-1185">Reference proteome</keyword>
<dbReference type="GO" id="GO:0046872">
    <property type="term" value="F:metal ion binding"/>
    <property type="evidence" value="ECO:0007669"/>
    <property type="project" value="UniProtKB-KW"/>
</dbReference>
<dbReference type="Gene3D" id="3.20.20.370">
    <property type="entry name" value="Glycoside hydrolase/deacetylase"/>
    <property type="match status" value="1"/>
</dbReference>
<dbReference type="EMBL" id="JAGPXD010000006">
    <property type="protein sequence ID" value="KAH7349655.1"/>
    <property type="molecule type" value="Genomic_DNA"/>
</dbReference>
<dbReference type="InterPro" id="IPR002509">
    <property type="entry name" value="NODB_dom"/>
</dbReference>
<evidence type="ECO:0000259" key="8">
    <source>
        <dbReference type="PROSITE" id="PS51677"/>
    </source>
</evidence>
<evidence type="ECO:0000256" key="2">
    <source>
        <dbReference type="ARBA" id="ARBA00022723"/>
    </source>
</evidence>
<evidence type="ECO:0000313" key="10">
    <source>
        <dbReference type="Proteomes" id="UP000813385"/>
    </source>
</evidence>
<feature type="signal peptide" evidence="7">
    <location>
        <begin position="1"/>
        <end position="17"/>
    </location>
</feature>
<name>A0A8K0WZ65_9PEZI</name>
<dbReference type="Proteomes" id="UP000813385">
    <property type="component" value="Unassembled WGS sequence"/>
</dbReference>
<gene>
    <name evidence="9" type="ORF">B0T11DRAFT_332707</name>
</gene>
<comment type="caution">
    <text evidence="9">The sequence shown here is derived from an EMBL/GenBank/DDBJ whole genome shotgun (WGS) entry which is preliminary data.</text>
</comment>
<dbReference type="CDD" id="cd10951">
    <property type="entry name" value="CE4_ClCDA_like"/>
    <property type="match status" value="1"/>
</dbReference>
<evidence type="ECO:0000256" key="1">
    <source>
        <dbReference type="ARBA" id="ARBA00001941"/>
    </source>
</evidence>
<evidence type="ECO:0000256" key="6">
    <source>
        <dbReference type="ARBA" id="ARBA00023285"/>
    </source>
</evidence>
<dbReference type="Pfam" id="PF01522">
    <property type="entry name" value="Polysacc_deac_1"/>
    <property type="match status" value="1"/>
</dbReference>
<keyword evidence="3 7" id="KW-0732">Signal</keyword>
<dbReference type="AlphaFoldDB" id="A0A8K0WZ65"/>
<evidence type="ECO:0000256" key="7">
    <source>
        <dbReference type="SAM" id="SignalP"/>
    </source>
</evidence>
<dbReference type="PANTHER" id="PTHR46471:SF9">
    <property type="entry name" value="CHITIN DEACETYLASE"/>
    <property type="match status" value="1"/>
</dbReference>
<dbReference type="InterPro" id="IPR011330">
    <property type="entry name" value="Glyco_hydro/deAcase_b/a-brl"/>
</dbReference>
<proteinExistence type="predicted"/>
<dbReference type="OrthoDB" id="2125469at2759"/>
<feature type="chain" id="PRO_5035432970" evidence="7">
    <location>
        <begin position="18"/>
        <end position="253"/>
    </location>
</feature>
<evidence type="ECO:0000256" key="4">
    <source>
        <dbReference type="ARBA" id="ARBA00022801"/>
    </source>
</evidence>
<keyword evidence="5" id="KW-0119">Carbohydrate metabolism</keyword>
<dbReference type="PROSITE" id="PS51677">
    <property type="entry name" value="NODB"/>
    <property type="match status" value="1"/>
</dbReference>
<dbReference type="PANTHER" id="PTHR46471">
    <property type="entry name" value="CHITIN DEACETYLASE"/>
    <property type="match status" value="1"/>
</dbReference>
<feature type="domain" description="NodB homology" evidence="8">
    <location>
        <begin position="44"/>
        <end position="227"/>
    </location>
</feature>
<dbReference type="GO" id="GO:0016810">
    <property type="term" value="F:hydrolase activity, acting on carbon-nitrogen (but not peptide) bonds"/>
    <property type="evidence" value="ECO:0007669"/>
    <property type="project" value="InterPro"/>
</dbReference>
<keyword evidence="6" id="KW-0170">Cobalt</keyword>
<evidence type="ECO:0000256" key="5">
    <source>
        <dbReference type="ARBA" id="ARBA00023277"/>
    </source>
</evidence>
<reference evidence="9" key="1">
    <citation type="journal article" date="2021" name="Nat. Commun.">
        <title>Genetic determinants of endophytism in the Arabidopsis root mycobiome.</title>
        <authorList>
            <person name="Mesny F."/>
            <person name="Miyauchi S."/>
            <person name="Thiergart T."/>
            <person name="Pickel B."/>
            <person name="Atanasova L."/>
            <person name="Karlsson M."/>
            <person name="Huettel B."/>
            <person name="Barry K.W."/>
            <person name="Haridas S."/>
            <person name="Chen C."/>
            <person name="Bauer D."/>
            <person name="Andreopoulos W."/>
            <person name="Pangilinan J."/>
            <person name="LaButti K."/>
            <person name="Riley R."/>
            <person name="Lipzen A."/>
            <person name="Clum A."/>
            <person name="Drula E."/>
            <person name="Henrissat B."/>
            <person name="Kohler A."/>
            <person name="Grigoriev I.V."/>
            <person name="Martin F.M."/>
            <person name="Hacquard S."/>
        </authorList>
    </citation>
    <scope>NUCLEOTIDE SEQUENCE</scope>
    <source>
        <strain evidence="9">MPI-CAGE-AT-0016</strain>
    </source>
</reference>
<keyword evidence="4" id="KW-0378">Hydrolase</keyword>
<evidence type="ECO:0000313" key="9">
    <source>
        <dbReference type="EMBL" id="KAH7349655.1"/>
    </source>
</evidence>
<dbReference type="SUPFAM" id="SSF88713">
    <property type="entry name" value="Glycoside hydrolase/deacetylase"/>
    <property type="match status" value="1"/>
</dbReference>
<organism evidence="9 10">
    <name type="scientific">Plectosphaerella cucumerina</name>
    <dbReference type="NCBI Taxonomy" id="40658"/>
    <lineage>
        <taxon>Eukaryota</taxon>
        <taxon>Fungi</taxon>
        <taxon>Dikarya</taxon>
        <taxon>Ascomycota</taxon>
        <taxon>Pezizomycotina</taxon>
        <taxon>Sordariomycetes</taxon>
        <taxon>Hypocreomycetidae</taxon>
        <taxon>Glomerellales</taxon>
        <taxon>Plectosphaerellaceae</taxon>
        <taxon>Plectosphaerella</taxon>
    </lineage>
</organism>
<evidence type="ECO:0000256" key="3">
    <source>
        <dbReference type="ARBA" id="ARBA00022729"/>
    </source>
</evidence>
<dbReference type="GO" id="GO:0005975">
    <property type="term" value="P:carbohydrate metabolic process"/>
    <property type="evidence" value="ECO:0007669"/>
    <property type="project" value="InterPro"/>
</dbReference>